<dbReference type="PRINTS" id="PR00081">
    <property type="entry name" value="GDHRDH"/>
</dbReference>
<dbReference type="PANTHER" id="PTHR43477:SF1">
    <property type="entry name" value="DIHYDROANTICAPSIN 7-DEHYDROGENASE"/>
    <property type="match status" value="1"/>
</dbReference>
<evidence type="ECO:0000256" key="2">
    <source>
        <dbReference type="ARBA" id="ARBA00023002"/>
    </source>
</evidence>
<evidence type="ECO:0008006" key="5">
    <source>
        <dbReference type="Google" id="ProtNLM"/>
    </source>
</evidence>
<evidence type="ECO:0000313" key="4">
    <source>
        <dbReference type="Proteomes" id="UP000037432"/>
    </source>
</evidence>
<dbReference type="EMBL" id="LFNT01000037">
    <property type="protein sequence ID" value="KMS71330.1"/>
    <property type="molecule type" value="Genomic_DNA"/>
</dbReference>
<reference evidence="3 4" key="1">
    <citation type="submission" date="2015-06" db="EMBL/GenBank/DDBJ databases">
        <authorList>
            <person name="Ju K.-S."/>
            <person name="Doroghazi J.R."/>
            <person name="Metcalf W.W."/>
        </authorList>
    </citation>
    <scope>NUCLEOTIDE SEQUENCE [LARGE SCALE GENOMIC DNA]</scope>
    <source>
        <strain evidence="3 4">NRRL 3414</strain>
    </source>
</reference>
<comment type="caution">
    <text evidence="3">The sequence shown here is derived from an EMBL/GenBank/DDBJ whole genome shotgun (WGS) entry which is preliminary data.</text>
</comment>
<name>A0A0J8C0U0_STRVR</name>
<dbReference type="AlphaFoldDB" id="A0A0J8C0U0"/>
<evidence type="ECO:0000256" key="1">
    <source>
        <dbReference type="ARBA" id="ARBA00006484"/>
    </source>
</evidence>
<accession>A0A0J8C0U0</accession>
<dbReference type="PANTHER" id="PTHR43477">
    <property type="entry name" value="DIHYDROANTICAPSIN 7-DEHYDROGENASE"/>
    <property type="match status" value="1"/>
</dbReference>
<sequence length="239" mass="25566">MLNGNLSGKTVVITGAGSGIGLATAYLAAERGAHVVLTDRTEDRIKEAAEEIGTRASYHVLDVTDSAAIDDVIGSIGTIDHLFTPAAGITMAPFTELSEEQVRDFFETKWWGQYRCVRAALPHIPKETGSITLMSGYLYRKIELNCSAFAAVNGAVEATVKSLAIELAPLRVNAIAPGPVDTHAHRMSTDEHRAFREAVSAQLPAGRPGTAEEIAHSVLYLMENTFTTGITLDVDGGKR</sequence>
<dbReference type="InterPro" id="IPR051122">
    <property type="entry name" value="SDR_DHRS6-like"/>
</dbReference>
<dbReference type="GO" id="GO:0016491">
    <property type="term" value="F:oxidoreductase activity"/>
    <property type="evidence" value="ECO:0007669"/>
    <property type="project" value="UniProtKB-KW"/>
</dbReference>
<dbReference type="Gene3D" id="3.40.50.720">
    <property type="entry name" value="NAD(P)-binding Rossmann-like Domain"/>
    <property type="match status" value="1"/>
</dbReference>
<organism evidence="3 4">
    <name type="scientific">Streptomyces viridochromogenes</name>
    <dbReference type="NCBI Taxonomy" id="1938"/>
    <lineage>
        <taxon>Bacteria</taxon>
        <taxon>Bacillati</taxon>
        <taxon>Actinomycetota</taxon>
        <taxon>Actinomycetes</taxon>
        <taxon>Kitasatosporales</taxon>
        <taxon>Streptomycetaceae</taxon>
        <taxon>Streptomyces</taxon>
    </lineage>
</organism>
<dbReference type="InterPro" id="IPR002347">
    <property type="entry name" value="SDR_fam"/>
</dbReference>
<proteinExistence type="inferred from homology"/>
<dbReference type="OrthoDB" id="9803333at2"/>
<dbReference type="RefSeq" id="WP_048584065.1">
    <property type="nucleotide sequence ID" value="NZ_LFNT01000037.1"/>
</dbReference>
<evidence type="ECO:0000313" key="3">
    <source>
        <dbReference type="EMBL" id="KMS71330.1"/>
    </source>
</evidence>
<dbReference type="InterPro" id="IPR036291">
    <property type="entry name" value="NAD(P)-bd_dom_sf"/>
</dbReference>
<gene>
    <name evidence="3" type="ORF">ACM01_27465</name>
</gene>
<dbReference type="Proteomes" id="UP000037432">
    <property type="component" value="Unassembled WGS sequence"/>
</dbReference>
<protein>
    <recommendedName>
        <fullName evidence="5">Short-chain dehydrogenase</fullName>
    </recommendedName>
</protein>
<dbReference type="Pfam" id="PF13561">
    <property type="entry name" value="adh_short_C2"/>
    <property type="match status" value="1"/>
</dbReference>
<dbReference type="PATRIC" id="fig|1938.3.peg.6229"/>
<dbReference type="SUPFAM" id="SSF51735">
    <property type="entry name" value="NAD(P)-binding Rossmann-fold domains"/>
    <property type="match status" value="1"/>
</dbReference>
<keyword evidence="2" id="KW-0560">Oxidoreductase</keyword>
<dbReference type="CDD" id="cd05233">
    <property type="entry name" value="SDR_c"/>
    <property type="match status" value="1"/>
</dbReference>
<comment type="similarity">
    <text evidence="1">Belongs to the short-chain dehydrogenases/reductases (SDR) family.</text>
</comment>